<proteinExistence type="predicted"/>
<name>A0AAD1XB29_EUPCR</name>
<evidence type="ECO:0000313" key="3">
    <source>
        <dbReference type="Proteomes" id="UP001295684"/>
    </source>
</evidence>
<keyword evidence="3" id="KW-1185">Reference proteome</keyword>
<reference evidence="2" key="1">
    <citation type="submission" date="2023-07" db="EMBL/GenBank/DDBJ databases">
        <authorList>
            <consortium name="AG Swart"/>
            <person name="Singh M."/>
            <person name="Singh A."/>
            <person name="Seah K."/>
            <person name="Emmerich C."/>
        </authorList>
    </citation>
    <scope>NUCLEOTIDE SEQUENCE</scope>
    <source>
        <strain evidence="2">DP1</strain>
    </source>
</reference>
<dbReference type="AlphaFoldDB" id="A0AAD1XB29"/>
<protein>
    <submittedName>
        <fullName evidence="2">Uncharacterized protein</fullName>
    </submittedName>
</protein>
<dbReference type="Proteomes" id="UP001295684">
    <property type="component" value="Unassembled WGS sequence"/>
</dbReference>
<accession>A0AAD1XB29</accession>
<sequence length="250" mass="29934">MNRTRNEVSRCNIPKPQNYTMKDDKSSRNFIDFSEKSEDPLFFKSECEMLKEQLGQRNATILKMQIEMKEMKESFVQEKDELISKIESSNSSNSQSYEDLYAKLNAVIKENESLSKKLYLKDLQYKQAMIQKNNEIKVLNKQIFTLQDQFKYERSSFISTKEKYKSSTLELQEKHKSVIDILNKKIKKLEHDKRDKKDPQSRQILWELESFNNTENLNYRNFRSKPLDYPMETRKSHKLLENLDIFPEKP</sequence>
<evidence type="ECO:0000313" key="2">
    <source>
        <dbReference type="EMBL" id="CAI2367705.1"/>
    </source>
</evidence>
<gene>
    <name evidence="2" type="ORF">ECRASSUSDP1_LOCUS8993</name>
</gene>
<dbReference type="EMBL" id="CAMPGE010008821">
    <property type="protein sequence ID" value="CAI2367705.1"/>
    <property type="molecule type" value="Genomic_DNA"/>
</dbReference>
<organism evidence="2 3">
    <name type="scientific">Euplotes crassus</name>
    <dbReference type="NCBI Taxonomy" id="5936"/>
    <lineage>
        <taxon>Eukaryota</taxon>
        <taxon>Sar</taxon>
        <taxon>Alveolata</taxon>
        <taxon>Ciliophora</taxon>
        <taxon>Intramacronucleata</taxon>
        <taxon>Spirotrichea</taxon>
        <taxon>Hypotrichia</taxon>
        <taxon>Euplotida</taxon>
        <taxon>Euplotidae</taxon>
        <taxon>Moneuplotes</taxon>
    </lineage>
</organism>
<comment type="caution">
    <text evidence="2">The sequence shown here is derived from an EMBL/GenBank/DDBJ whole genome shotgun (WGS) entry which is preliminary data.</text>
</comment>
<keyword evidence="1" id="KW-0175">Coiled coil</keyword>
<evidence type="ECO:0000256" key="1">
    <source>
        <dbReference type="SAM" id="Coils"/>
    </source>
</evidence>
<feature type="coiled-coil region" evidence="1">
    <location>
        <begin position="97"/>
        <end position="192"/>
    </location>
</feature>